<keyword evidence="4" id="KW-1003">Cell membrane</keyword>
<keyword evidence="5 8" id="KW-0812">Transmembrane</keyword>
<dbReference type="InterPro" id="IPR001036">
    <property type="entry name" value="Acrflvin-R"/>
</dbReference>
<accession>A0ABT6JP46</accession>
<feature type="transmembrane region" description="Helical" evidence="8">
    <location>
        <begin position="389"/>
        <end position="409"/>
    </location>
</feature>
<feature type="transmembrane region" description="Helical" evidence="8">
    <location>
        <begin position="865"/>
        <end position="884"/>
    </location>
</feature>
<dbReference type="Pfam" id="PF00873">
    <property type="entry name" value="ACR_tran"/>
    <property type="match status" value="1"/>
</dbReference>
<evidence type="ECO:0000313" key="10">
    <source>
        <dbReference type="Proteomes" id="UP001156873"/>
    </source>
</evidence>
<organism evidence="9 10">
    <name type="scientific">Luteimonas kalidii</name>
    <dbReference type="NCBI Taxonomy" id="3042025"/>
    <lineage>
        <taxon>Bacteria</taxon>
        <taxon>Pseudomonadati</taxon>
        <taxon>Pseudomonadota</taxon>
        <taxon>Gammaproteobacteria</taxon>
        <taxon>Lysobacterales</taxon>
        <taxon>Lysobacteraceae</taxon>
        <taxon>Luteimonas</taxon>
    </lineage>
</organism>
<comment type="caution">
    <text evidence="9">The sequence shown here is derived from an EMBL/GenBank/DDBJ whole genome shotgun (WGS) entry which is preliminary data.</text>
</comment>
<evidence type="ECO:0000313" key="9">
    <source>
        <dbReference type="EMBL" id="MDH5832412.1"/>
    </source>
</evidence>
<feature type="transmembrane region" description="Helical" evidence="8">
    <location>
        <begin position="916"/>
        <end position="935"/>
    </location>
</feature>
<keyword evidence="10" id="KW-1185">Reference proteome</keyword>
<feature type="transmembrane region" description="Helical" evidence="8">
    <location>
        <begin position="996"/>
        <end position="1021"/>
    </location>
</feature>
<dbReference type="SUPFAM" id="SSF82866">
    <property type="entry name" value="Multidrug efflux transporter AcrB transmembrane domain"/>
    <property type="match status" value="2"/>
</dbReference>
<proteinExistence type="inferred from homology"/>
<evidence type="ECO:0000256" key="2">
    <source>
        <dbReference type="ARBA" id="ARBA00010942"/>
    </source>
</evidence>
<feature type="transmembrane region" description="Helical" evidence="8">
    <location>
        <begin position="336"/>
        <end position="356"/>
    </location>
</feature>
<feature type="transmembrane region" description="Helical" evidence="8">
    <location>
        <begin position="891"/>
        <end position="910"/>
    </location>
</feature>
<feature type="transmembrane region" description="Helical" evidence="8">
    <location>
        <begin position="965"/>
        <end position="984"/>
    </location>
</feature>
<dbReference type="InterPro" id="IPR004763">
    <property type="entry name" value="CusA-like"/>
</dbReference>
<evidence type="ECO:0000256" key="1">
    <source>
        <dbReference type="ARBA" id="ARBA00004651"/>
    </source>
</evidence>
<evidence type="ECO:0000256" key="3">
    <source>
        <dbReference type="ARBA" id="ARBA00022448"/>
    </source>
</evidence>
<gene>
    <name evidence="9" type="ORF">QFW81_00495</name>
</gene>
<feature type="transmembrane region" description="Helical" evidence="8">
    <location>
        <begin position="533"/>
        <end position="554"/>
    </location>
</feature>
<keyword evidence="7 8" id="KW-0472">Membrane</keyword>
<feature type="transmembrane region" description="Helical" evidence="8">
    <location>
        <begin position="475"/>
        <end position="500"/>
    </location>
</feature>
<reference evidence="9 10" key="1">
    <citation type="submission" date="2023-04" db="EMBL/GenBank/DDBJ databases">
        <title>Luteimonas sp. M1R5S59.</title>
        <authorList>
            <person name="Sun J.-Q."/>
        </authorList>
    </citation>
    <scope>NUCLEOTIDE SEQUENCE [LARGE SCALE GENOMIC DNA]</scope>
    <source>
        <strain evidence="9 10">M1R5S59</strain>
    </source>
</reference>
<dbReference type="Gene3D" id="3.30.70.1440">
    <property type="entry name" value="Multidrug efflux transporter AcrB pore domain"/>
    <property type="match status" value="1"/>
</dbReference>
<dbReference type="Gene3D" id="3.30.70.1320">
    <property type="entry name" value="Multidrug efflux transporter AcrB pore domain like"/>
    <property type="match status" value="1"/>
</dbReference>
<feature type="transmembrane region" description="Helical" evidence="8">
    <location>
        <begin position="445"/>
        <end position="463"/>
    </location>
</feature>
<dbReference type="Proteomes" id="UP001156873">
    <property type="component" value="Unassembled WGS sequence"/>
</dbReference>
<evidence type="ECO:0000256" key="6">
    <source>
        <dbReference type="ARBA" id="ARBA00022989"/>
    </source>
</evidence>
<evidence type="ECO:0000256" key="7">
    <source>
        <dbReference type="ARBA" id="ARBA00023136"/>
    </source>
</evidence>
<name>A0ABT6JP46_9GAMM</name>
<dbReference type="NCBIfam" id="TIGR00914">
    <property type="entry name" value="2A0601"/>
    <property type="match status" value="1"/>
</dbReference>
<comment type="subcellular location">
    <subcellularLocation>
        <location evidence="1">Cell membrane</location>
        <topology evidence="1">Multi-pass membrane protein</topology>
    </subcellularLocation>
</comment>
<protein>
    <submittedName>
        <fullName evidence="9">Efflux RND transporter permease subunit</fullName>
    </submittedName>
</protein>
<sequence length="1048" mass="111295">MIEKLIGWSLRNRVFVLFAALLLLAWGAIEARRMPVDVFPDLTAPSVTVVAEAHGMAPEEVETLIVFPLETALNGAPGVRRVRSNSSIGIAVVTVEFDWGTDVYQARQVVAERIATVRGQLPPELPEPTLAPIASIMGEIMFIALHSERHTPMELKTSADWVLRRRLLAVPGVAQVIPNGGDTRQFQVIADPVRMASFGVTLDQLMEAVAGGNENSSAGFYVENAQEFLIHGRGRVREPADIGEVFVVRRGDRPVLVRDVAEVVVGAAPTRGTAAFNGEPAVVLGIQKQPGANTLALTRELDRVLADVQSTLPEGMTISANLFRQSDFIEVGIGNLGRAIMEGMLLVVAIVFAFLLSARATGITLLAIPLSLVVAVLAMKAAGIGINTMTLGGMAIALGALVDDAIIVVENTVRRLRENALLPESERRGTIDLVFAATREIQGSVVFATLVIVLVFVPIFFLSGVEGRLMQPLGFAYVVSLLASLAVAVTVTPVLCSLLLPRARIVREARESRLARWCKARYRPVFDATVGRWRLIGIASLAGTALTLLALFAAGRAFLPDFNEGSLTVNVTTLPGTALAQSDALAGRVEAILLAQPEVVATGRRTGRAELDPHAQEIYASEIEVTLAMAERSKAALLSHLRGEFSGIAGAQVVIGQPISHRIDHMLSGTRANIAIKLFGEDLYELRRLGQQIEDQVAAVPGAVDVNLEQQAELPFVTVAFDRAALARHGMGVRQASHVIETAFFGSTVSRVLEGDASVDVVVRLPDAARASVETMQALQVATPDGASVPLSAIARVERSRGPNQIGRENVQRRIIVMANVAGRDLAGVVGDARERIERNVELPAGYHVEYGGQFESAAAASRTLLLLGAGVVVGIFLLLYLAFSSTRDALLVMLNLPLALLGGVAGVWLSGGILTVASIIGFITLFGIATRNGVMLISHIHHLAQAEGVANPLERVRRGAEERLVPIAMTALATALALVPLALSAGEPGSEIQAPMAIVILAGLLSSTVLNMLVLPALYLRYGQFGQRAPRAAGHEASAPLANAGSA</sequence>
<dbReference type="PRINTS" id="PR00702">
    <property type="entry name" value="ACRIFLAVINRP"/>
</dbReference>
<dbReference type="PANTHER" id="PTHR32063">
    <property type="match status" value="1"/>
</dbReference>
<dbReference type="Gene3D" id="3.30.70.1430">
    <property type="entry name" value="Multidrug efflux transporter AcrB pore domain"/>
    <property type="match status" value="2"/>
</dbReference>
<dbReference type="SUPFAM" id="SSF82693">
    <property type="entry name" value="Multidrug efflux transporter AcrB pore domain, PN1, PN2, PC1 and PC2 subdomains"/>
    <property type="match status" value="2"/>
</dbReference>
<dbReference type="Gene3D" id="3.30.2090.10">
    <property type="entry name" value="Multidrug efflux transporter AcrB TolC docking domain, DN and DC subdomains"/>
    <property type="match status" value="2"/>
</dbReference>
<dbReference type="SUPFAM" id="SSF82714">
    <property type="entry name" value="Multidrug efflux transporter AcrB TolC docking domain, DN and DC subdomains"/>
    <property type="match status" value="2"/>
</dbReference>
<keyword evidence="6 8" id="KW-1133">Transmembrane helix</keyword>
<comment type="similarity">
    <text evidence="2">Belongs to the resistance-nodulation-cell division (RND) (TC 2.A.6) family.</text>
</comment>
<feature type="transmembrane region" description="Helical" evidence="8">
    <location>
        <begin position="363"/>
        <end position="383"/>
    </location>
</feature>
<evidence type="ECO:0000256" key="4">
    <source>
        <dbReference type="ARBA" id="ARBA00022475"/>
    </source>
</evidence>
<evidence type="ECO:0000256" key="8">
    <source>
        <dbReference type="SAM" id="Phobius"/>
    </source>
</evidence>
<dbReference type="Gene3D" id="1.20.1640.10">
    <property type="entry name" value="Multidrug efflux transporter AcrB transmembrane domain"/>
    <property type="match status" value="2"/>
</dbReference>
<evidence type="ECO:0000256" key="5">
    <source>
        <dbReference type="ARBA" id="ARBA00022692"/>
    </source>
</evidence>
<dbReference type="InterPro" id="IPR027463">
    <property type="entry name" value="AcrB_DN_DC_subdom"/>
</dbReference>
<dbReference type="PANTHER" id="PTHR32063:SF4">
    <property type="entry name" value="SLR6043 PROTEIN"/>
    <property type="match status" value="1"/>
</dbReference>
<dbReference type="EMBL" id="JARXRO010000001">
    <property type="protein sequence ID" value="MDH5832412.1"/>
    <property type="molecule type" value="Genomic_DNA"/>
</dbReference>
<dbReference type="RefSeq" id="WP_280576586.1">
    <property type="nucleotide sequence ID" value="NZ_JARXRO010000001.1"/>
</dbReference>
<keyword evidence="3" id="KW-0813">Transport</keyword>